<evidence type="ECO:0000259" key="2">
    <source>
        <dbReference type="Pfam" id="PF01370"/>
    </source>
</evidence>
<dbReference type="SUPFAM" id="SSF51735">
    <property type="entry name" value="NAD(P)-binding Rossmann-fold domains"/>
    <property type="match status" value="1"/>
</dbReference>
<sequence length="301" mass="34118">MNLLISGGTGFIGRALTKHFSSLKHHVYILTRKRITEEYSQYVHYVQWLIRKSANQYPLPPIDVAINLAGASIYNSRWTESKKKSILQSRLNATKSLINLLSQMPIKPHLLISASTVGYYGTSKTQSFTETSSYEGSDFLADVSYRWETEALRAEELGIRTVLARFGLVLAQSDGLLPKMILPYKYFIGGTIASGKQWVSWIHIEDLVRLIDFTIQHPFINGPVNFTSPYPVTMKEFGQTIGKVTKRPHWFLFPSFILKLFLGEVSEFITKGQKVIPKKAVTASFNFKYPSLESALKNLLN</sequence>
<dbReference type="InterPro" id="IPR013549">
    <property type="entry name" value="DUF1731"/>
</dbReference>
<dbReference type="InterPro" id="IPR010099">
    <property type="entry name" value="SDR39U1"/>
</dbReference>
<dbReference type="Proteomes" id="UP001596505">
    <property type="component" value="Unassembled WGS sequence"/>
</dbReference>
<accession>A0ABW2Q059</accession>
<gene>
    <name evidence="4" type="ORF">ACFQRG_13400</name>
</gene>
<dbReference type="InterPro" id="IPR001509">
    <property type="entry name" value="Epimerase_deHydtase"/>
</dbReference>
<comment type="similarity">
    <text evidence="1">Belongs to the NAD(P)-dependent epimerase/dehydratase family. SDR39U1 subfamily.</text>
</comment>
<dbReference type="CDD" id="cd05242">
    <property type="entry name" value="SDR_a8"/>
    <property type="match status" value="1"/>
</dbReference>
<evidence type="ECO:0000313" key="4">
    <source>
        <dbReference type="EMBL" id="MFC7393951.1"/>
    </source>
</evidence>
<dbReference type="Pfam" id="PF01370">
    <property type="entry name" value="Epimerase"/>
    <property type="match status" value="1"/>
</dbReference>
<evidence type="ECO:0000256" key="1">
    <source>
        <dbReference type="ARBA" id="ARBA00009353"/>
    </source>
</evidence>
<evidence type="ECO:0000313" key="5">
    <source>
        <dbReference type="Proteomes" id="UP001596505"/>
    </source>
</evidence>
<comment type="caution">
    <text evidence="4">The sequence shown here is derived from an EMBL/GenBank/DDBJ whole genome shotgun (WGS) entry which is preliminary data.</text>
</comment>
<reference evidence="5" key="1">
    <citation type="journal article" date="2019" name="Int. J. Syst. Evol. Microbiol.">
        <title>The Global Catalogue of Microorganisms (GCM) 10K type strain sequencing project: providing services to taxonomists for standard genome sequencing and annotation.</title>
        <authorList>
            <consortium name="The Broad Institute Genomics Platform"/>
            <consortium name="The Broad Institute Genome Sequencing Center for Infectious Disease"/>
            <person name="Wu L."/>
            <person name="Ma J."/>
        </authorList>
    </citation>
    <scope>NUCLEOTIDE SEQUENCE [LARGE SCALE GENOMIC DNA]</scope>
    <source>
        <strain evidence="5">CGMCC 1.16305</strain>
    </source>
</reference>
<protein>
    <submittedName>
        <fullName evidence="4">TIGR01777 family oxidoreductase</fullName>
    </submittedName>
</protein>
<dbReference type="Pfam" id="PF08338">
    <property type="entry name" value="DUF1731"/>
    <property type="match status" value="1"/>
</dbReference>
<keyword evidence="5" id="KW-1185">Reference proteome</keyword>
<dbReference type="PANTHER" id="PTHR11092">
    <property type="entry name" value="SUGAR NUCLEOTIDE EPIMERASE RELATED"/>
    <property type="match status" value="1"/>
</dbReference>
<organism evidence="4 5">
    <name type="scientific">Scopulibacillus cellulosilyticus</name>
    <dbReference type="NCBI Taxonomy" id="2665665"/>
    <lineage>
        <taxon>Bacteria</taxon>
        <taxon>Bacillati</taxon>
        <taxon>Bacillota</taxon>
        <taxon>Bacilli</taxon>
        <taxon>Bacillales</taxon>
        <taxon>Sporolactobacillaceae</taxon>
        <taxon>Scopulibacillus</taxon>
    </lineage>
</organism>
<feature type="domain" description="NAD-dependent epimerase/dehydratase" evidence="2">
    <location>
        <begin position="4"/>
        <end position="218"/>
    </location>
</feature>
<dbReference type="PANTHER" id="PTHR11092:SF0">
    <property type="entry name" value="EPIMERASE FAMILY PROTEIN SDR39U1"/>
    <property type="match status" value="1"/>
</dbReference>
<dbReference type="NCBIfam" id="TIGR01777">
    <property type="entry name" value="yfcH"/>
    <property type="match status" value="1"/>
</dbReference>
<feature type="domain" description="DUF1731" evidence="3">
    <location>
        <begin position="254"/>
        <end position="299"/>
    </location>
</feature>
<name>A0ABW2Q059_9BACL</name>
<dbReference type="RefSeq" id="WP_380966805.1">
    <property type="nucleotide sequence ID" value="NZ_JBHTCO010000017.1"/>
</dbReference>
<evidence type="ECO:0000259" key="3">
    <source>
        <dbReference type="Pfam" id="PF08338"/>
    </source>
</evidence>
<dbReference type="EMBL" id="JBHTCO010000017">
    <property type="protein sequence ID" value="MFC7393951.1"/>
    <property type="molecule type" value="Genomic_DNA"/>
</dbReference>
<dbReference type="InterPro" id="IPR036291">
    <property type="entry name" value="NAD(P)-bd_dom_sf"/>
</dbReference>
<proteinExistence type="inferred from homology"/>
<dbReference type="Gene3D" id="3.40.50.720">
    <property type="entry name" value="NAD(P)-binding Rossmann-like Domain"/>
    <property type="match status" value="1"/>
</dbReference>